<feature type="compositionally biased region" description="Pro residues" evidence="1">
    <location>
        <begin position="60"/>
        <end position="74"/>
    </location>
</feature>
<dbReference type="AlphaFoldDB" id="K3WSZ0"/>
<dbReference type="VEuPathDB" id="FungiDB:PYU1_G008068"/>
<accession>K3WSZ0</accession>
<evidence type="ECO:0000313" key="3">
    <source>
        <dbReference type="Proteomes" id="UP000019132"/>
    </source>
</evidence>
<feature type="compositionally biased region" description="Low complexity" evidence="1">
    <location>
        <begin position="89"/>
        <end position="104"/>
    </location>
</feature>
<reference evidence="2" key="3">
    <citation type="submission" date="2015-02" db="UniProtKB">
        <authorList>
            <consortium name="EnsemblProtists"/>
        </authorList>
    </citation>
    <scope>IDENTIFICATION</scope>
    <source>
        <strain evidence="2">DAOM BR144</strain>
    </source>
</reference>
<feature type="compositionally biased region" description="Acidic residues" evidence="1">
    <location>
        <begin position="231"/>
        <end position="255"/>
    </location>
</feature>
<reference evidence="3" key="1">
    <citation type="journal article" date="2010" name="Genome Biol.">
        <title>Genome sequence of the necrotrophic plant pathogen Pythium ultimum reveals original pathogenicity mechanisms and effector repertoire.</title>
        <authorList>
            <person name="Levesque C.A."/>
            <person name="Brouwer H."/>
            <person name="Cano L."/>
            <person name="Hamilton J.P."/>
            <person name="Holt C."/>
            <person name="Huitema E."/>
            <person name="Raffaele S."/>
            <person name="Robideau G.P."/>
            <person name="Thines M."/>
            <person name="Win J."/>
            <person name="Zerillo M.M."/>
            <person name="Beakes G.W."/>
            <person name="Boore J.L."/>
            <person name="Busam D."/>
            <person name="Dumas B."/>
            <person name="Ferriera S."/>
            <person name="Fuerstenberg S.I."/>
            <person name="Gachon C.M."/>
            <person name="Gaulin E."/>
            <person name="Govers F."/>
            <person name="Grenville-Briggs L."/>
            <person name="Horner N."/>
            <person name="Hostetler J."/>
            <person name="Jiang R.H."/>
            <person name="Johnson J."/>
            <person name="Krajaejun T."/>
            <person name="Lin H."/>
            <person name="Meijer H.J."/>
            <person name="Moore B."/>
            <person name="Morris P."/>
            <person name="Phuntmart V."/>
            <person name="Puiu D."/>
            <person name="Shetty J."/>
            <person name="Stajich J.E."/>
            <person name="Tripathy S."/>
            <person name="Wawra S."/>
            <person name="van West P."/>
            <person name="Whitty B.R."/>
            <person name="Coutinho P.M."/>
            <person name="Henrissat B."/>
            <person name="Martin F."/>
            <person name="Thomas P.D."/>
            <person name="Tyler B.M."/>
            <person name="De Vries R.P."/>
            <person name="Kamoun S."/>
            <person name="Yandell M."/>
            <person name="Tisserat N."/>
            <person name="Buell C.R."/>
        </authorList>
    </citation>
    <scope>NUCLEOTIDE SEQUENCE</scope>
    <source>
        <strain evidence="3">DAOM:BR144</strain>
    </source>
</reference>
<dbReference type="eggNOG" id="ENOG502RUWU">
    <property type="taxonomic scope" value="Eukaryota"/>
</dbReference>
<proteinExistence type="predicted"/>
<dbReference type="InParanoid" id="K3WSZ0"/>
<feature type="region of interest" description="Disordered" evidence="1">
    <location>
        <begin position="199"/>
        <end position="305"/>
    </location>
</feature>
<feature type="region of interest" description="Disordered" evidence="1">
    <location>
        <begin position="1"/>
        <end position="21"/>
    </location>
</feature>
<feature type="compositionally biased region" description="Low complexity" evidence="1">
    <location>
        <begin position="166"/>
        <end position="175"/>
    </location>
</feature>
<dbReference type="EMBL" id="GL376619">
    <property type="status" value="NOT_ANNOTATED_CDS"/>
    <property type="molecule type" value="Genomic_DNA"/>
</dbReference>
<name>K3WSZ0_GLOUD</name>
<keyword evidence="3" id="KW-1185">Reference proteome</keyword>
<dbReference type="Proteomes" id="UP000019132">
    <property type="component" value="Unassembled WGS sequence"/>
</dbReference>
<sequence>MSDSPGGLFSSSMRGSSRFSGGASMLSPTFLDFFANEDKPPSSTANATSRGNDPHDLLLLPPPLSAFSHRPPPTDSTRNAGSSSHRRSTSSAPTSSSSTSATASTSISESTLVADFVTAGKAAASTTPHGFLTTPRIWQEFLSDDFKFDAKALSSSATSGAMDAATQATQASTGSTGSGSGGNSVHIGATTMISEDMSQVSLSAAPSTSAPLEPAVVRMPSPARETRMECDEPMLEALGEEDEEKEEDEEEEGAVEQERDPNRESEHRDERASRNSDRDEQTAASSHRRESAQAETKHAESSSST</sequence>
<evidence type="ECO:0000256" key="1">
    <source>
        <dbReference type="SAM" id="MobiDB-lite"/>
    </source>
</evidence>
<feature type="region of interest" description="Disordered" evidence="1">
    <location>
        <begin position="33"/>
        <end position="104"/>
    </location>
</feature>
<dbReference type="EnsemblProtists" id="PYU1_T008084">
    <property type="protein sequence ID" value="PYU1_T008084"/>
    <property type="gene ID" value="PYU1_G008068"/>
</dbReference>
<dbReference type="HOGENOM" id="CLU_1036166_0_0_1"/>
<protein>
    <submittedName>
        <fullName evidence="2">Uncharacterized protein</fullName>
    </submittedName>
</protein>
<feature type="region of interest" description="Disordered" evidence="1">
    <location>
        <begin position="166"/>
        <end position="187"/>
    </location>
</feature>
<evidence type="ECO:0000313" key="2">
    <source>
        <dbReference type="EnsemblProtists" id="PYU1_T008084"/>
    </source>
</evidence>
<feature type="compositionally biased region" description="Basic and acidic residues" evidence="1">
    <location>
        <begin position="256"/>
        <end position="305"/>
    </location>
</feature>
<organism evidence="2 3">
    <name type="scientific">Globisporangium ultimum (strain ATCC 200006 / CBS 805.95 / DAOM BR144)</name>
    <name type="common">Pythium ultimum</name>
    <dbReference type="NCBI Taxonomy" id="431595"/>
    <lineage>
        <taxon>Eukaryota</taxon>
        <taxon>Sar</taxon>
        <taxon>Stramenopiles</taxon>
        <taxon>Oomycota</taxon>
        <taxon>Peronosporomycetes</taxon>
        <taxon>Pythiales</taxon>
        <taxon>Pythiaceae</taxon>
        <taxon>Globisporangium</taxon>
    </lineage>
</organism>
<feature type="compositionally biased region" description="Polar residues" evidence="1">
    <location>
        <begin position="41"/>
        <end position="51"/>
    </location>
</feature>
<feature type="compositionally biased region" description="Low complexity" evidence="1">
    <location>
        <begin position="201"/>
        <end position="215"/>
    </location>
</feature>
<reference evidence="3" key="2">
    <citation type="submission" date="2010-04" db="EMBL/GenBank/DDBJ databases">
        <authorList>
            <person name="Buell R."/>
            <person name="Hamilton J."/>
            <person name="Hostetler J."/>
        </authorList>
    </citation>
    <scope>NUCLEOTIDE SEQUENCE [LARGE SCALE GENOMIC DNA]</scope>
    <source>
        <strain evidence="3">DAOM:BR144</strain>
    </source>
</reference>